<feature type="compositionally biased region" description="Low complexity" evidence="3">
    <location>
        <begin position="609"/>
        <end position="629"/>
    </location>
</feature>
<dbReference type="Proteomes" id="UP000242180">
    <property type="component" value="Unassembled WGS sequence"/>
</dbReference>
<dbReference type="SUPFAM" id="SSF49562">
    <property type="entry name" value="C2 domain (Calcium/lipid-binding domain, CaLB)"/>
    <property type="match status" value="1"/>
</dbReference>
<feature type="coiled-coil region" evidence="2">
    <location>
        <begin position="328"/>
        <end position="394"/>
    </location>
</feature>
<dbReference type="GO" id="GO:0034272">
    <property type="term" value="C:phosphatidylinositol 3-kinase complex, class III, type II"/>
    <property type="evidence" value="ECO:0007669"/>
    <property type="project" value="InterPro"/>
</dbReference>
<dbReference type="OrthoDB" id="72772at2759"/>
<dbReference type="PANTHER" id="PTHR15157">
    <property type="entry name" value="UV RADIATION RESISTANCE-ASSOCIATED GENE PROTEIN"/>
    <property type="match status" value="1"/>
</dbReference>
<dbReference type="PANTHER" id="PTHR15157:SF5">
    <property type="entry name" value="UV RADIATION RESISTANCE-ASSOCIATED GENE PROTEIN"/>
    <property type="match status" value="1"/>
</dbReference>
<evidence type="ECO:0000313" key="5">
    <source>
        <dbReference type="Proteomes" id="UP000242180"/>
    </source>
</evidence>
<dbReference type="EMBL" id="MCGN01000001">
    <property type="protein sequence ID" value="ORZ02795.1"/>
    <property type="molecule type" value="Genomic_DNA"/>
</dbReference>
<evidence type="ECO:0000256" key="1">
    <source>
        <dbReference type="ARBA" id="ARBA00023054"/>
    </source>
</evidence>
<feature type="region of interest" description="Disordered" evidence="3">
    <location>
        <begin position="38"/>
        <end position="84"/>
    </location>
</feature>
<feature type="compositionally biased region" description="Polar residues" evidence="3">
    <location>
        <begin position="665"/>
        <end position="676"/>
    </location>
</feature>
<dbReference type="InterPro" id="IPR040939">
    <property type="entry name" value="Vps38"/>
</dbReference>
<evidence type="ECO:0000313" key="4">
    <source>
        <dbReference type="EMBL" id="ORZ02795.1"/>
    </source>
</evidence>
<dbReference type="InParanoid" id="A0A1X2HT63"/>
<sequence>MADTCTMTCPHTQHRIRHIRSVAGRNIVWGLEDIPSNLQSRASSPTPDVIPSQSKTTTSLLNEPVASLSSSMRRSESTSSMGSIAAVEDSSLTKSAYKKSNKKRLLQQTLLDERGLLDCYVTLSLPSHKDVLYTSETIPNTINPTFRAIDIAPRFWHDGTQSTVVIRLYCRHSFPESAALSAGHKHFRRRPSSEAFICLLEHTTDLTGLTYLGKNLHDAAFVFPENTLLIELDDGYYTDPNVASKLLPQSKRSSTINDPDDTNSTAPSTRSKRSYTYNHIVRMNTLKECIFDTQKSAIEVRNDINTILATEQEKFRLTRERNQRQTRLESLEGAIVEEKKRIRKERQRIAELRARLHVRRETLAQGRARLKDSLDDLQENESLLENNARMHQKLFQKLNRRKKELIADLFFIYPIEQFCIRGIYLPNSVYTGCNDNKIATALGFTAHLVAMLAFYLNIPLRYPITPMSSRASILDPVSLISGDKEFPLYAKGVDRYRFEFGVFLLNKNIEQLMNAYGLIVMDLRHTLPNIHYFIQAILTTSISKGPTSISVLSISSYAAGTALDNTNGKHANTDSSSDKSSQASPPRHIHRRSVSQQPVSSEKHNHPHLTLQPTLKSTPPSPSTSTPSLRQRASPKIGTSPTSSYTSAAVIGSSQPMAAPPILDTVTTSSKCNSHS</sequence>
<dbReference type="FunCoup" id="A0A1X2HT63">
    <property type="interactions" value="22"/>
</dbReference>
<feature type="compositionally biased region" description="Low complexity" evidence="3">
    <location>
        <begin position="67"/>
        <end position="83"/>
    </location>
</feature>
<feature type="compositionally biased region" description="Polar residues" evidence="3">
    <location>
        <begin position="565"/>
        <end position="574"/>
    </location>
</feature>
<dbReference type="GO" id="GO:0005768">
    <property type="term" value="C:endosome"/>
    <property type="evidence" value="ECO:0007669"/>
    <property type="project" value="TreeGrafter"/>
</dbReference>
<proteinExistence type="predicted"/>
<feature type="compositionally biased region" description="Polar residues" evidence="3">
    <location>
        <begin position="250"/>
        <end position="271"/>
    </location>
</feature>
<organism evidence="4 5">
    <name type="scientific">Syncephalastrum racemosum</name>
    <name type="common">Filamentous fungus</name>
    <dbReference type="NCBI Taxonomy" id="13706"/>
    <lineage>
        <taxon>Eukaryota</taxon>
        <taxon>Fungi</taxon>
        <taxon>Fungi incertae sedis</taxon>
        <taxon>Mucoromycota</taxon>
        <taxon>Mucoromycotina</taxon>
        <taxon>Mucoromycetes</taxon>
        <taxon>Mucorales</taxon>
        <taxon>Syncephalastraceae</taxon>
        <taxon>Syncephalastrum</taxon>
    </lineage>
</organism>
<feature type="region of interest" description="Disordered" evidence="3">
    <location>
        <begin position="565"/>
        <end position="676"/>
    </location>
</feature>
<gene>
    <name evidence="4" type="ORF">BCR43DRAFT_482182</name>
</gene>
<reference evidence="4 5" key="1">
    <citation type="submission" date="2016-07" db="EMBL/GenBank/DDBJ databases">
        <title>Pervasive Adenine N6-methylation of Active Genes in Fungi.</title>
        <authorList>
            <consortium name="DOE Joint Genome Institute"/>
            <person name="Mondo S.J."/>
            <person name="Dannebaum R.O."/>
            <person name="Kuo R.C."/>
            <person name="Labutti K."/>
            <person name="Haridas S."/>
            <person name="Kuo A."/>
            <person name="Salamov A."/>
            <person name="Ahrendt S.R."/>
            <person name="Lipzen A."/>
            <person name="Sullivan W."/>
            <person name="Andreopoulos W.B."/>
            <person name="Clum A."/>
            <person name="Lindquist E."/>
            <person name="Daum C."/>
            <person name="Ramamoorthy G.K."/>
            <person name="Gryganskyi A."/>
            <person name="Culley D."/>
            <person name="Magnuson J.K."/>
            <person name="James T.Y."/>
            <person name="O'Malley M.A."/>
            <person name="Stajich J.E."/>
            <person name="Spatafora J.W."/>
            <person name="Visel A."/>
            <person name="Grigoriev I.V."/>
        </authorList>
    </citation>
    <scope>NUCLEOTIDE SEQUENCE [LARGE SCALE GENOMIC DNA]</scope>
    <source>
        <strain evidence="4 5">NRRL 2496</strain>
    </source>
</reference>
<dbReference type="Pfam" id="PF17649">
    <property type="entry name" value="VPS38"/>
    <property type="match status" value="1"/>
</dbReference>
<dbReference type="STRING" id="13706.A0A1X2HT63"/>
<comment type="caution">
    <text evidence="4">The sequence shown here is derived from an EMBL/GenBank/DDBJ whole genome shotgun (WGS) entry which is preliminary data.</text>
</comment>
<dbReference type="AlphaFoldDB" id="A0A1X2HT63"/>
<keyword evidence="5" id="KW-1185">Reference proteome</keyword>
<evidence type="ECO:0000256" key="3">
    <source>
        <dbReference type="SAM" id="MobiDB-lite"/>
    </source>
</evidence>
<dbReference type="GO" id="GO:0000149">
    <property type="term" value="F:SNARE binding"/>
    <property type="evidence" value="ECO:0007669"/>
    <property type="project" value="TreeGrafter"/>
</dbReference>
<keyword evidence="1 2" id="KW-0175">Coiled coil</keyword>
<dbReference type="GO" id="GO:0035493">
    <property type="term" value="P:SNARE complex assembly"/>
    <property type="evidence" value="ECO:0007669"/>
    <property type="project" value="TreeGrafter"/>
</dbReference>
<dbReference type="InterPro" id="IPR035892">
    <property type="entry name" value="C2_domain_sf"/>
</dbReference>
<feature type="compositionally biased region" description="Polar residues" evidence="3">
    <location>
        <begin position="38"/>
        <end position="61"/>
    </location>
</feature>
<feature type="region of interest" description="Disordered" evidence="3">
    <location>
        <begin position="248"/>
        <end position="271"/>
    </location>
</feature>
<dbReference type="OMA" id="KIQFYYG"/>
<feature type="compositionally biased region" description="Polar residues" evidence="3">
    <location>
        <begin position="637"/>
        <end position="656"/>
    </location>
</feature>
<evidence type="ECO:0000256" key="2">
    <source>
        <dbReference type="SAM" id="Coils"/>
    </source>
</evidence>
<name>A0A1X2HT63_SYNRA</name>
<dbReference type="GO" id="GO:0000323">
    <property type="term" value="C:lytic vacuole"/>
    <property type="evidence" value="ECO:0007669"/>
    <property type="project" value="TreeGrafter"/>
</dbReference>
<accession>A0A1X2HT63</accession>
<protein>
    <submittedName>
        <fullName evidence="4">UV radiation resistance protein and autophagy-related subunit 14-domain-containing protein</fullName>
    </submittedName>
</protein>